<dbReference type="Proteomes" id="UP000050741">
    <property type="component" value="Unassembled WGS sequence"/>
</dbReference>
<evidence type="ECO:0000313" key="2">
    <source>
        <dbReference type="WBParaSite" id="GPLIN_000777800"/>
    </source>
</evidence>
<reference evidence="1" key="1">
    <citation type="submission" date="2014-05" db="EMBL/GenBank/DDBJ databases">
        <title>The genome and life-stage specific transcriptomes of Globodera pallida elucidate key aspects of plant parasitism by a cyst nematode.</title>
        <authorList>
            <person name="Cotton J.A."/>
            <person name="Lilley C.J."/>
            <person name="Jones L.M."/>
            <person name="Kikuchi T."/>
            <person name="Reid A.J."/>
            <person name="Thorpe P."/>
            <person name="Tsai I.J."/>
            <person name="Beasley H."/>
            <person name="Blok V."/>
            <person name="Cock P.J.A."/>
            <person name="Van den Akker S.E."/>
            <person name="Holroyd N."/>
            <person name="Hunt M."/>
            <person name="Mantelin S."/>
            <person name="Naghra H."/>
            <person name="Pain A."/>
            <person name="Palomares-Rius J.E."/>
            <person name="Zarowiecki M."/>
            <person name="Berriman M."/>
            <person name="Jones J.T."/>
            <person name="Urwin P.E."/>
        </authorList>
    </citation>
    <scope>NUCLEOTIDE SEQUENCE [LARGE SCALE GENOMIC DNA]</scope>
    <source>
        <strain evidence="1">Lindley</strain>
    </source>
</reference>
<proteinExistence type="predicted"/>
<dbReference type="AlphaFoldDB" id="A0A183C4I4"/>
<dbReference type="WBParaSite" id="GPLIN_000777800">
    <property type="protein sequence ID" value="GPLIN_000777800"/>
    <property type="gene ID" value="GPLIN_000777800"/>
</dbReference>
<sequence length="71" mass="8705">MSEKTKKLQNFLSLEELAENVRCTSMTAWTIPAPRPYIHDYADDFDYADEYWHEHIDRYDDPYQCHCRRHH</sequence>
<organism evidence="1 2">
    <name type="scientific">Globodera pallida</name>
    <name type="common">Potato cyst nematode worm</name>
    <name type="synonym">Heterodera pallida</name>
    <dbReference type="NCBI Taxonomy" id="36090"/>
    <lineage>
        <taxon>Eukaryota</taxon>
        <taxon>Metazoa</taxon>
        <taxon>Ecdysozoa</taxon>
        <taxon>Nematoda</taxon>
        <taxon>Chromadorea</taxon>
        <taxon>Rhabditida</taxon>
        <taxon>Tylenchina</taxon>
        <taxon>Tylenchomorpha</taxon>
        <taxon>Tylenchoidea</taxon>
        <taxon>Heteroderidae</taxon>
        <taxon>Heteroderinae</taxon>
        <taxon>Globodera</taxon>
    </lineage>
</organism>
<protein>
    <submittedName>
        <fullName evidence="2">Phage protein</fullName>
    </submittedName>
</protein>
<evidence type="ECO:0000313" key="1">
    <source>
        <dbReference type="Proteomes" id="UP000050741"/>
    </source>
</evidence>
<accession>A0A183C4I4</accession>
<reference evidence="2" key="2">
    <citation type="submission" date="2016-06" db="UniProtKB">
        <authorList>
            <consortium name="WormBaseParasite"/>
        </authorList>
    </citation>
    <scope>IDENTIFICATION</scope>
</reference>
<keyword evidence="1" id="KW-1185">Reference proteome</keyword>
<name>A0A183C4I4_GLOPA</name>